<reference evidence="5 7" key="2">
    <citation type="submission" date="2019-03" db="EMBL/GenBank/DDBJ databases">
        <title>Genomic Encyclopedia of Type Strains, Phase IV (KMG-IV): sequencing the most valuable type-strain genomes for metagenomic binning, comparative biology and taxonomic classification.</title>
        <authorList>
            <person name="Goeker M."/>
        </authorList>
    </citation>
    <scope>NUCLEOTIDE SEQUENCE [LARGE SCALE GENOMIC DNA]</scope>
    <source>
        <strain evidence="5 7">DSM 20580</strain>
    </source>
</reference>
<evidence type="ECO:0000256" key="1">
    <source>
        <dbReference type="PIRSR" id="PIRSR037847-1"/>
    </source>
</evidence>
<name>A0A8B4QBP3_9BACL</name>
<dbReference type="InterPro" id="IPR004173">
    <property type="entry name" value="3H_domain"/>
</dbReference>
<gene>
    <name evidence="4" type="primary">nadR</name>
    <name evidence="5" type="ORF">DFR61_10171</name>
    <name evidence="4" type="ORF">NCTC10597_01873</name>
</gene>
<feature type="binding site" evidence="1">
    <location>
        <position position="148"/>
    </location>
    <ligand>
        <name>Ni(2+)</name>
        <dbReference type="ChEBI" id="CHEBI:49786"/>
    </ligand>
</feature>
<keyword evidence="7" id="KW-1185">Reference proteome</keyword>
<keyword evidence="1" id="KW-0533">Nickel</keyword>
<dbReference type="Pfam" id="PF02829">
    <property type="entry name" value="3H"/>
    <property type="match status" value="1"/>
</dbReference>
<feature type="binding site" evidence="1">
    <location>
        <position position="81"/>
    </location>
    <ligand>
        <name>Ni(2+)</name>
        <dbReference type="ChEBI" id="CHEBI:49786"/>
    </ligand>
</feature>
<accession>A0A8B4QBP3</accession>
<dbReference type="PIRSF" id="PIRSF037847">
    <property type="entry name" value="NiaR"/>
    <property type="match status" value="1"/>
</dbReference>
<sequence length="178" mass="20015">MKKLLGEERRQAILAILKTEHKAITGTELAKRSNVSRQVIVNDMALLKAKNEPIIATSQGYLYLLDNKEHILFEREIASFHTNSEAEDEMNILVDAGVTVKNVSVEHPVYGDLTASIMVSSRYDVQQFIQKIQQTEANLLMNLTEGAHLHVISADSEEKLDAAEAMLREKGYLLNHNE</sequence>
<feature type="domain" description="Helix-turn-helix type 11" evidence="3">
    <location>
        <begin position="9"/>
        <end position="61"/>
    </location>
</feature>
<dbReference type="Gene3D" id="1.10.10.10">
    <property type="entry name" value="Winged helix-like DNA-binding domain superfamily/Winged helix DNA-binding domain"/>
    <property type="match status" value="1"/>
</dbReference>
<evidence type="ECO:0000259" key="2">
    <source>
        <dbReference type="Pfam" id="PF02829"/>
    </source>
</evidence>
<comment type="caution">
    <text evidence="4">The sequence shown here is derived from an EMBL/GenBank/DDBJ whole genome shotgun (WGS) entry which is preliminary data.</text>
</comment>
<dbReference type="PANTHER" id="PTHR40068:SF1">
    <property type="entry name" value="TRANSCRIPTION REPRESSOR NIAR-RELATED"/>
    <property type="match status" value="1"/>
</dbReference>
<evidence type="ECO:0000313" key="6">
    <source>
        <dbReference type="Proteomes" id="UP000254330"/>
    </source>
</evidence>
<feature type="domain" description="3H" evidence="2">
    <location>
        <begin position="78"/>
        <end position="173"/>
    </location>
</feature>
<proteinExistence type="predicted"/>
<feature type="binding site" evidence="1">
    <location>
        <position position="150"/>
    </location>
    <ligand>
        <name>Ni(2+)</name>
        <dbReference type="ChEBI" id="CHEBI:49786"/>
    </ligand>
</feature>
<dbReference type="InterPro" id="IPR036388">
    <property type="entry name" value="WH-like_DNA-bd_sf"/>
</dbReference>
<protein>
    <submittedName>
        <fullName evidence="4">Predicted small molecule binding protein (Contains 3H domain)</fullName>
    </submittedName>
</protein>
<dbReference type="GO" id="GO:0046872">
    <property type="term" value="F:metal ion binding"/>
    <property type="evidence" value="ECO:0007669"/>
    <property type="project" value="UniProtKB-KW"/>
</dbReference>
<dbReference type="EMBL" id="UGNP01000001">
    <property type="protein sequence ID" value="STX10160.1"/>
    <property type="molecule type" value="Genomic_DNA"/>
</dbReference>
<dbReference type="Pfam" id="PF08279">
    <property type="entry name" value="HTH_11"/>
    <property type="match status" value="1"/>
</dbReference>
<evidence type="ECO:0000259" key="3">
    <source>
        <dbReference type="Pfam" id="PF08279"/>
    </source>
</evidence>
<dbReference type="PANTHER" id="PTHR40068">
    <property type="entry name" value="TRANSCRIPTION REPRESSOR NIAR-RELATED"/>
    <property type="match status" value="1"/>
</dbReference>
<dbReference type="Proteomes" id="UP000294641">
    <property type="component" value="Unassembled WGS sequence"/>
</dbReference>
<dbReference type="InterPro" id="IPR036390">
    <property type="entry name" value="WH_DNA-bd_sf"/>
</dbReference>
<dbReference type="AlphaFoldDB" id="A0A8B4QBP3"/>
<reference evidence="4 6" key="1">
    <citation type="submission" date="2018-06" db="EMBL/GenBank/DDBJ databases">
        <authorList>
            <consortium name="Pathogen Informatics"/>
            <person name="Doyle S."/>
        </authorList>
    </citation>
    <scope>NUCLEOTIDE SEQUENCE [LARGE SCALE GENOMIC DNA]</scope>
    <source>
        <strain evidence="4 6">NCTC10597</strain>
    </source>
</reference>
<evidence type="ECO:0000313" key="5">
    <source>
        <dbReference type="EMBL" id="TDR44234.1"/>
    </source>
</evidence>
<dbReference type="InterPro" id="IPR026043">
    <property type="entry name" value="NadR"/>
</dbReference>
<dbReference type="Proteomes" id="UP000254330">
    <property type="component" value="Unassembled WGS sequence"/>
</dbReference>
<evidence type="ECO:0000313" key="4">
    <source>
        <dbReference type="EMBL" id="STX10160.1"/>
    </source>
</evidence>
<keyword evidence="1" id="KW-0479">Metal-binding</keyword>
<evidence type="ECO:0000313" key="7">
    <source>
        <dbReference type="Proteomes" id="UP000294641"/>
    </source>
</evidence>
<feature type="binding site" evidence="1">
    <location>
        <position position="89"/>
    </location>
    <ligand>
        <name>Ni(2+)</name>
        <dbReference type="ChEBI" id="CHEBI:49786"/>
    </ligand>
</feature>
<organism evidence="4 6">
    <name type="scientific">Kurthia zopfii</name>
    <dbReference type="NCBI Taxonomy" id="1650"/>
    <lineage>
        <taxon>Bacteria</taxon>
        <taxon>Bacillati</taxon>
        <taxon>Bacillota</taxon>
        <taxon>Bacilli</taxon>
        <taxon>Bacillales</taxon>
        <taxon>Caryophanaceae</taxon>
        <taxon>Kurthia</taxon>
    </lineage>
</organism>
<dbReference type="Gene3D" id="3.30.1340.20">
    <property type="entry name" value="3H domain"/>
    <property type="match status" value="1"/>
</dbReference>
<dbReference type="SUPFAM" id="SSF46785">
    <property type="entry name" value="Winged helix' DNA-binding domain"/>
    <property type="match status" value="1"/>
</dbReference>
<dbReference type="SUPFAM" id="SSF75500">
    <property type="entry name" value="Putative transcriptional regulator TM1602, C-terminal domain"/>
    <property type="match status" value="1"/>
</dbReference>
<dbReference type="InterPro" id="IPR035922">
    <property type="entry name" value="3H_dom_sf"/>
</dbReference>
<dbReference type="EMBL" id="SNZG01000001">
    <property type="protein sequence ID" value="TDR44234.1"/>
    <property type="molecule type" value="Genomic_DNA"/>
</dbReference>
<dbReference type="InterPro" id="IPR013196">
    <property type="entry name" value="HTH_11"/>
</dbReference>